<organism evidence="10">
    <name type="scientific">Dissoconium aciculare CBS 342.82</name>
    <dbReference type="NCBI Taxonomy" id="1314786"/>
    <lineage>
        <taxon>Eukaryota</taxon>
        <taxon>Fungi</taxon>
        <taxon>Dikarya</taxon>
        <taxon>Ascomycota</taxon>
        <taxon>Pezizomycotina</taxon>
        <taxon>Dothideomycetes</taxon>
        <taxon>Dothideomycetidae</taxon>
        <taxon>Mycosphaerellales</taxon>
        <taxon>Dissoconiaceae</taxon>
        <taxon>Dissoconium</taxon>
    </lineage>
</organism>
<feature type="transmembrane region" description="Helical" evidence="7">
    <location>
        <begin position="158"/>
        <end position="178"/>
    </location>
</feature>
<evidence type="ECO:0000256" key="4">
    <source>
        <dbReference type="ARBA" id="ARBA00022989"/>
    </source>
</evidence>
<dbReference type="GeneID" id="54362217"/>
<feature type="transmembrane region" description="Helical" evidence="7">
    <location>
        <begin position="460"/>
        <end position="482"/>
    </location>
</feature>
<feature type="transmembrane region" description="Helical" evidence="7">
    <location>
        <begin position="132"/>
        <end position="152"/>
    </location>
</feature>
<dbReference type="InterPro" id="IPR011701">
    <property type="entry name" value="MFS"/>
</dbReference>
<evidence type="ECO:0000313" key="9">
    <source>
        <dbReference type="Proteomes" id="UP000504637"/>
    </source>
</evidence>
<keyword evidence="2" id="KW-0813">Transport</keyword>
<reference evidence="10" key="2">
    <citation type="submission" date="2020-04" db="EMBL/GenBank/DDBJ databases">
        <authorList>
            <consortium name="NCBI Genome Project"/>
        </authorList>
    </citation>
    <scope>NUCLEOTIDE SEQUENCE</scope>
    <source>
        <strain evidence="10">CBS 342.82</strain>
    </source>
</reference>
<feature type="transmembrane region" description="Helical" evidence="7">
    <location>
        <begin position="287"/>
        <end position="306"/>
    </location>
</feature>
<evidence type="ECO:0000313" key="10">
    <source>
        <dbReference type="RefSeq" id="XP_033461120.1"/>
    </source>
</evidence>
<evidence type="ECO:0000256" key="3">
    <source>
        <dbReference type="ARBA" id="ARBA00022692"/>
    </source>
</evidence>
<protein>
    <submittedName>
        <fullName evidence="10">Major facilitator superfamily transporter</fullName>
    </submittedName>
</protein>
<feature type="transmembrane region" description="Helical" evidence="7">
    <location>
        <begin position="363"/>
        <end position="383"/>
    </location>
</feature>
<dbReference type="RefSeq" id="XP_033461120.1">
    <property type="nucleotide sequence ID" value="XM_033604417.1"/>
</dbReference>
<dbReference type="SUPFAM" id="SSF103473">
    <property type="entry name" value="MFS general substrate transporter"/>
    <property type="match status" value="1"/>
</dbReference>
<proteinExistence type="predicted"/>
<feature type="domain" description="Major facilitator superfamily (MFS) profile" evidence="8">
    <location>
        <begin position="68"/>
        <end position="555"/>
    </location>
</feature>
<evidence type="ECO:0000256" key="1">
    <source>
        <dbReference type="ARBA" id="ARBA00004127"/>
    </source>
</evidence>
<dbReference type="AlphaFoldDB" id="A0A6J3M904"/>
<evidence type="ECO:0000256" key="7">
    <source>
        <dbReference type="SAM" id="Phobius"/>
    </source>
</evidence>
<dbReference type="PROSITE" id="PS50850">
    <property type="entry name" value="MFS"/>
    <property type="match status" value="1"/>
</dbReference>
<reference evidence="10" key="1">
    <citation type="submission" date="2020-01" db="EMBL/GenBank/DDBJ databases">
        <authorList>
            <consortium name="DOE Joint Genome Institute"/>
            <person name="Haridas S."/>
            <person name="Albert R."/>
            <person name="Binder M."/>
            <person name="Bloem J."/>
            <person name="Labutti K."/>
            <person name="Salamov A."/>
            <person name="Andreopoulos B."/>
            <person name="Baker S.E."/>
            <person name="Barry K."/>
            <person name="Bills G."/>
            <person name="Bluhm B.H."/>
            <person name="Cannon C."/>
            <person name="Castanera R."/>
            <person name="Culley D.E."/>
            <person name="Daum C."/>
            <person name="Ezra D."/>
            <person name="Gonzalez J.B."/>
            <person name="Henrissat B."/>
            <person name="Kuo A."/>
            <person name="Liang C."/>
            <person name="Lipzen A."/>
            <person name="Lutzoni F."/>
            <person name="Magnuson J."/>
            <person name="Mondo S."/>
            <person name="Nolan M."/>
            <person name="Ohm R."/>
            <person name="Pangilinan J."/>
            <person name="Park H.-J."/>
            <person name="Ramirez L."/>
            <person name="Alfaro M."/>
            <person name="Sun H."/>
            <person name="Tritt A."/>
            <person name="Yoshinaga Y."/>
            <person name="Zwiers L.-H."/>
            <person name="Turgeon B.G."/>
            <person name="Goodwin S.B."/>
            <person name="Spatafora J.W."/>
            <person name="Crous P.W."/>
            <person name="Grigoriev I.V."/>
        </authorList>
    </citation>
    <scope>NUCLEOTIDE SEQUENCE</scope>
    <source>
        <strain evidence="10">CBS 342.82</strain>
    </source>
</reference>
<keyword evidence="4 7" id="KW-1133">Transmembrane helix</keyword>
<dbReference type="Proteomes" id="UP000504637">
    <property type="component" value="Unplaced"/>
</dbReference>
<feature type="transmembrane region" description="Helical" evidence="7">
    <location>
        <begin position="221"/>
        <end position="244"/>
    </location>
</feature>
<feature type="region of interest" description="Disordered" evidence="6">
    <location>
        <begin position="1"/>
        <end position="41"/>
    </location>
</feature>
<accession>A0A6J3M904</accession>
<sequence>MAATRRQDSLQEVPPQAIDEESPLLGNANHRTDDQDHLEAQAEQERREYEAGAVPLADEPSNAKLLLVMSTLWCCSFFAALDSTVVATLTGPITSTFKSGQSFSWIASGYLIANAATQPLSGKLTDIYGRRAGLIFAVTFFSIGTLICGVAPTDKIMILGRVVAGAGGGCLNTISVFVASDLIPLRKRGLWQGIGNLVYGAGMGLGGVFGGFVNDHLNWRYAFYIQIPFIALAGILGCVMIDIPIKETDASKIRRVDFLGAITLVASLVLLLLGLNSGGNIVPWNHPLVYVSLPLSLVLFLAFVYIEDRVASEPIIPVRLLLNQSVAAACLTNWFMTMYVFALSYYVPIFFRVVKGASTTHAGLLFIPQAVGVSFGSLGAGILMRWTGKYRVLHYVVHLLSLVATSLILGTFNAHIAEAPPYIYLLMVGTAYGAMLTITLLSLISAVDHKYQAVITSASYAFRSTGSSIGVTIASAVFQNLLKAFLFDNFGDEPDAAKQIRKIRNSPDAIDHLPLGWKVRVIDTYVDALRGVWIVVLGFAVLAATASVFVREHKLYSNLARK</sequence>
<keyword evidence="3 7" id="KW-0812">Transmembrane</keyword>
<keyword evidence="9" id="KW-1185">Reference proteome</keyword>
<evidence type="ECO:0000259" key="8">
    <source>
        <dbReference type="PROSITE" id="PS50850"/>
    </source>
</evidence>
<feature type="transmembrane region" description="Helical" evidence="7">
    <location>
        <begin position="256"/>
        <end position="275"/>
    </location>
</feature>
<evidence type="ECO:0000256" key="5">
    <source>
        <dbReference type="ARBA" id="ARBA00023136"/>
    </source>
</evidence>
<evidence type="ECO:0000256" key="2">
    <source>
        <dbReference type="ARBA" id="ARBA00022448"/>
    </source>
</evidence>
<name>A0A6J3M904_9PEZI</name>
<comment type="subcellular location">
    <subcellularLocation>
        <location evidence="1">Endomembrane system</location>
        <topology evidence="1">Multi-pass membrane protein</topology>
    </subcellularLocation>
</comment>
<evidence type="ECO:0000256" key="6">
    <source>
        <dbReference type="SAM" id="MobiDB-lite"/>
    </source>
</evidence>
<dbReference type="GO" id="GO:0000329">
    <property type="term" value="C:fungal-type vacuole membrane"/>
    <property type="evidence" value="ECO:0007669"/>
    <property type="project" value="TreeGrafter"/>
</dbReference>
<dbReference type="PANTHER" id="PTHR23501">
    <property type="entry name" value="MAJOR FACILITATOR SUPERFAMILY"/>
    <property type="match status" value="1"/>
</dbReference>
<dbReference type="PANTHER" id="PTHR23501:SF191">
    <property type="entry name" value="VACUOLAR BASIC AMINO ACID TRANSPORTER 4"/>
    <property type="match status" value="1"/>
</dbReference>
<dbReference type="InterPro" id="IPR020846">
    <property type="entry name" value="MFS_dom"/>
</dbReference>
<dbReference type="OrthoDB" id="3437016at2759"/>
<gene>
    <name evidence="10" type="ORF">K489DRAFT_378478</name>
</gene>
<keyword evidence="5 7" id="KW-0472">Membrane</keyword>
<feature type="transmembrane region" description="Helical" evidence="7">
    <location>
        <begin position="422"/>
        <end position="448"/>
    </location>
</feature>
<reference evidence="10" key="3">
    <citation type="submission" date="2025-08" db="UniProtKB">
        <authorList>
            <consortium name="RefSeq"/>
        </authorList>
    </citation>
    <scope>IDENTIFICATION</scope>
    <source>
        <strain evidence="10">CBS 342.82</strain>
    </source>
</reference>
<feature type="compositionally biased region" description="Basic and acidic residues" evidence="6">
    <location>
        <begin position="30"/>
        <end position="41"/>
    </location>
</feature>
<dbReference type="GO" id="GO:0012505">
    <property type="term" value="C:endomembrane system"/>
    <property type="evidence" value="ECO:0007669"/>
    <property type="project" value="UniProtKB-SubCell"/>
</dbReference>
<dbReference type="GO" id="GO:0015174">
    <property type="term" value="F:basic amino acid transmembrane transporter activity"/>
    <property type="evidence" value="ECO:0007669"/>
    <property type="project" value="TreeGrafter"/>
</dbReference>
<feature type="transmembrane region" description="Helical" evidence="7">
    <location>
        <begin position="326"/>
        <end position="351"/>
    </location>
</feature>
<dbReference type="InterPro" id="IPR036259">
    <property type="entry name" value="MFS_trans_sf"/>
</dbReference>
<feature type="transmembrane region" description="Helical" evidence="7">
    <location>
        <begin position="190"/>
        <end position="209"/>
    </location>
</feature>
<dbReference type="Pfam" id="PF07690">
    <property type="entry name" value="MFS_1"/>
    <property type="match status" value="1"/>
</dbReference>
<dbReference type="Gene3D" id="1.20.1250.20">
    <property type="entry name" value="MFS general substrate transporter like domains"/>
    <property type="match status" value="1"/>
</dbReference>
<feature type="transmembrane region" description="Helical" evidence="7">
    <location>
        <begin position="531"/>
        <end position="550"/>
    </location>
</feature>
<feature type="transmembrane region" description="Helical" evidence="7">
    <location>
        <begin position="395"/>
        <end position="416"/>
    </location>
</feature>